<dbReference type="Gene3D" id="3.30.60.90">
    <property type="match status" value="1"/>
</dbReference>
<dbReference type="OMA" id="FCHECEV"/>
<feature type="domain" description="Zinc finger PHD-type" evidence="5">
    <location>
        <begin position="521"/>
        <end position="594"/>
    </location>
</feature>
<dbReference type="Pfam" id="PF03107">
    <property type="entry name" value="C1_2"/>
    <property type="match status" value="6"/>
</dbReference>
<organism evidence="6">
    <name type="scientific">Daucus carota subsp. sativus</name>
    <name type="common">Carrot</name>
    <dbReference type="NCBI Taxonomy" id="79200"/>
    <lineage>
        <taxon>Eukaryota</taxon>
        <taxon>Viridiplantae</taxon>
        <taxon>Streptophyta</taxon>
        <taxon>Embryophyta</taxon>
        <taxon>Tracheophyta</taxon>
        <taxon>Spermatophyta</taxon>
        <taxon>Magnoliopsida</taxon>
        <taxon>eudicotyledons</taxon>
        <taxon>Gunneridae</taxon>
        <taxon>Pentapetalae</taxon>
        <taxon>asterids</taxon>
        <taxon>campanulids</taxon>
        <taxon>Apiales</taxon>
        <taxon>Apiaceae</taxon>
        <taxon>Apioideae</taxon>
        <taxon>Scandiceae</taxon>
        <taxon>Daucinae</taxon>
        <taxon>Daucus</taxon>
        <taxon>Daucus sect. Daucus</taxon>
    </lineage>
</organism>
<keyword evidence="4" id="KW-0862">Zinc</keyword>
<reference evidence="6" key="1">
    <citation type="journal article" date="2016" name="Nat. Genet.">
        <title>A high-quality carrot genome assembly provides new insights into carotenoid accumulation and asterid genome evolution.</title>
        <authorList>
            <person name="Iorizzo M."/>
            <person name="Ellison S."/>
            <person name="Senalik D."/>
            <person name="Zeng P."/>
            <person name="Satapoomin P."/>
            <person name="Huang J."/>
            <person name="Bowman M."/>
            <person name="Iovene M."/>
            <person name="Sanseverino W."/>
            <person name="Cavagnaro P."/>
            <person name="Yildiz M."/>
            <person name="Macko-Podgorni A."/>
            <person name="Moranska E."/>
            <person name="Grzebelus E."/>
            <person name="Grzebelus D."/>
            <person name="Ashrafi H."/>
            <person name="Zheng Z."/>
            <person name="Cheng S."/>
            <person name="Spooner D."/>
            <person name="Van Deynze A."/>
            <person name="Simon P."/>
        </authorList>
    </citation>
    <scope>NUCLEOTIDE SEQUENCE [LARGE SCALE GENOMIC DNA]</scope>
    <source>
        <tissue evidence="6">Leaf</tissue>
    </source>
</reference>
<evidence type="ECO:0000313" key="6">
    <source>
        <dbReference type="EMBL" id="KZN10007.1"/>
    </source>
</evidence>
<dbReference type="InterPro" id="IPR004146">
    <property type="entry name" value="DC1"/>
</dbReference>
<accession>A0A166HAG5</accession>
<name>A0A166HAG5_DAUCS</name>
<keyword evidence="2" id="KW-0677">Repeat</keyword>
<gene>
    <name evidence="6" type="ORF">DCAR_002663</name>
</gene>
<evidence type="ECO:0000256" key="2">
    <source>
        <dbReference type="ARBA" id="ARBA00022737"/>
    </source>
</evidence>
<dbReference type="InterPro" id="IPR001965">
    <property type="entry name" value="Znf_PHD"/>
</dbReference>
<dbReference type="InterPro" id="IPR013083">
    <property type="entry name" value="Znf_RING/FYVE/PHD"/>
</dbReference>
<dbReference type="InterPro" id="IPR046349">
    <property type="entry name" value="C1-like_sf"/>
</dbReference>
<feature type="domain" description="Zinc finger PHD-type" evidence="5">
    <location>
        <begin position="192"/>
        <end position="246"/>
    </location>
</feature>
<evidence type="ECO:0000259" key="5">
    <source>
        <dbReference type="SMART" id="SM00249"/>
    </source>
</evidence>
<dbReference type="InterPro" id="IPR011011">
    <property type="entry name" value="Znf_FYVE_PHD"/>
</dbReference>
<evidence type="ECO:0000256" key="1">
    <source>
        <dbReference type="ARBA" id="ARBA00022723"/>
    </source>
</evidence>
<dbReference type="AlphaFoldDB" id="A0A166HAG5"/>
<dbReference type="EMBL" id="LNRQ01000001">
    <property type="protein sequence ID" value="KZN10007.1"/>
    <property type="molecule type" value="Genomic_DNA"/>
</dbReference>
<dbReference type="Gene3D" id="3.30.40.10">
    <property type="entry name" value="Zinc/RING finger domain, C3HC4 (zinc finger)"/>
    <property type="match status" value="1"/>
</dbReference>
<dbReference type="Gramene" id="KZN10007">
    <property type="protein sequence ID" value="KZN10007"/>
    <property type="gene ID" value="DCAR_002663"/>
</dbReference>
<feature type="domain" description="Zinc finger PHD-type" evidence="5">
    <location>
        <begin position="251"/>
        <end position="382"/>
    </location>
</feature>
<protein>
    <recommendedName>
        <fullName evidence="5">Zinc finger PHD-type domain-containing protein</fullName>
    </recommendedName>
</protein>
<dbReference type="SMART" id="SM00249">
    <property type="entry name" value="PHD"/>
    <property type="match status" value="3"/>
</dbReference>
<keyword evidence="3" id="KW-0863">Zinc-finger</keyword>
<evidence type="ECO:0000256" key="3">
    <source>
        <dbReference type="ARBA" id="ARBA00022771"/>
    </source>
</evidence>
<keyword evidence="1" id="KW-0479">Metal-binding</keyword>
<dbReference type="InterPro" id="IPR043145">
    <property type="entry name" value="Znf_ZZ_sf"/>
</dbReference>
<dbReference type="SUPFAM" id="SSF57903">
    <property type="entry name" value="FYVE/PHD zinc finger"/>
    <property type="match status" value="1"/>
</dbReference>
<sequence>MMMSSTLEHFSHPEHPLRLKEDVVIGENAKCHVCNKSVIGYPTYTCTSLDDIDCRNLYLHKTCAELPATINHHTHDEHPLTLLLRPVNYICSVCDLDVRFAYACDTCNFDLCIRCVELPTKVTHHKHESHLLAFLPCSDCCDVCYRNVRFAYVCDNCEFNVCVSCAFEQRVLRHDGHEKHILTLMPREALFKCDACGEEAKDSSYVCTTCDFWIHKSCAISPLIIPDPTHHHHPLELVYSIPDMHRYFIRRCNICKQTIQKYYWVYYCHKCTYFVHVKCAGLYLKTPYVDYDIIRTDDTGDEPDLIQFPLSGEESLFDLIVTQCGKLQGEFQGEGDDPHIIEAHWSHKSHPLEQLQFTLSLNDDDNDAADDDKKGLICDGCIQPITVSHPSYYACIPCGFFLHSFCATKLPKELSTGASPFHPEHSLVLRKSDSFCSLVACGACRYSTNGFFYLCETCDIKVDIRCAFLPNKIKHELHKHHSLVQRHFYKSECSLSRMNQRYDNHQVPLRPPPFFYEGVFYCEICEKQVNNQWWLYHCGKCDHSFHFNCLRPYENVKVGGTIEYNISNRPHKLALVLKGSADKDSPHSLCCRCGTVYTFEYFLECDGCGFRVCVECAKDMDSVDHQHRTPVK</sequence>
<evidence type="ECO:0000256" key="4">
    <source>
        <dbReference type="ARBA" id="ARBA00022833"/>
    </source>
</evidence>
<dbReference type="SUPFAM" id="SSF57889">
    <property type="entry name" value="Cysteine-rich domain"/>
    <property type="match status" value="6"/>
</dbReference>
<dbReference type="GO" id="GO:0008270">
    <property type="term" value="F:zinc ion binding"/>
    <property type="evidence" value="ECO:0007669"/>
    <property type="project" value="UniProtKB-KW"/>
</dbReference>
<dbReference type="PANTHER" id="PTHR32410:SF216">
    <property type="entry name" value="PHORBOL-ESTER_DAG-TYPE DOMAIN-CONTAINING PROTEIN"/>
    <property type="match status" value="1"/>
</dbReference>
<dbReference type="PANTHER" id="PTHR32410">
    <property type="entry name" value="CYSTEINE/HISTIDINE-RICH C1 DOMAIN FAMILY PROTEIN"/>
    <property type="match status" value="1"/>
</dbReference>
<proteinExistence type="predicted"/>
<comment type="caution">
    <text evidence="6">The sequence shown here is derived from an EMBL/GenBank/DDBJ whole genome shotgun (WGS) entry which is preliminary data.</text>
</comment>
<dbReference type="InterPro" id="IPR053192">
    <property type="entry name" value="Vacuole_Formation_Reg"/>
</dbReference>